<protein>
    <submittedName>
        <fullName evidence="1">Uncharacterized protein</fullName>
    </submittedName>
</protein>
<evidence type="ECO:0000313" key="1">
    <source>
        <dbReference type="EMBL" id="MDW4823846.1"/>
    </source>
</evidence>
<organism evidence="1 2">
    <name type="scientific">Shewanella fidelis</name>
    <dbReference type="NCBI Taxonomy" id="173509"/>
    <lineage>
        <taxon>Bacteria</taxon>
        <taxon>Pseudomonadati</taxon>
        <taxon>Pseudomonadota</taxon>
        <taxon>Gammaproteobacteria</taxon>
        <taxon>Alteromonadales</taxon>
        <taxon>Shewanellaceae</taxon>
        <taxon>Shewanella</taxon>
    </lineage>
</organism>
<reference evidence="1 2" key="1">
    <citation type="journal article" date="2022" name="bioRxiv">
        <title>Prophages regulate Shewanella fidelis 3313 motility and biofilm formation: implications for gut colonization dynamics in Ciona robusta.</title>
        <authorList>
            <person name="Natarajan O."/>
            <person name="Gibboney S.L."/>
            <person name="Young M.N."/>
            <person name="Lim S.J."/>
            <person name="Pluta N."/>
            <person name="Atkinson C.G."/>
            <person name="Leigh B.A."/>
            <person name="Liberti A."/>
            <person name="Kees E.D."/>
            <person name="Breitbart M."/>
            <person name="Gralnick J.A."/>
            <person name="Dishaw L.J."/>
        </authorList>
    </citation>
    <scope>NUCLEOTIDE SEQUENCE [LARGE SCALE GENOMIC DNA]</scope>
    <source>
        <strain evidence="1 2">JG4066</strain>
    </source>
</reference>
<dbReference type="RefSeq" id="WP_318331581.1">
    <property type="nucleotide sequence ID" value="NZ_JAPMLB010000001.1"/>
</dbReference>
<sequence>MKLPQDWFRADLEDKERYGKELNLEMLPGHFLFSKSIEVYAHRDDATDDILCRHIDSDDLYTVVHLTWSMRPEIDNVHPTVEFHGSYEEFLQYNSKLFN</sequence>
<keyword evidence="2" id="KW-1185">Reference proteome</keyword>
<name>A0ABU4H9K3_9GAMM</name>
<dbReference type="EMBL" id="JAPMLD010000002">
    <property type="protein sequence ID" value="MDW4823846.1"/>
    <property type="molecule type" value="Genomic_DNA"/>
</dbReference>
<evidence type="ECO:0000313" key="2">
    <source>
        <dbReference type="Proteomes" id="UP001271263"/>
    </source>
</evidence>
<proteinExistence type="predicted"/>
<dbReference type="Proteomes" id="UP001271263">
    <property type="component" value="Unassembled WGS sequence"/>
</dbReference>
<accession>A0ABU4H9K3</accession>
<comment type="caution">
    <text evidence="1">The sequence shown here is derived from an EMBL/GenBank/DDBJ whole genome shotgun (WGS) entry which is preliminary data.</text>
</comment>
<gene>
    <name evidence="1" type="ORF">OS134_07225</name>
</gene>